<evidence type="ECO:0000256" key="1">
    <source>
        <dbReference type="SAM" id="Phobius"/>
    </source>
</evidence>
<organism evidence="2 3">
    <name type="scientific">Maledivibacter halophilus</name>
    <dbReference type="NCBI Taxonomy" id="36842"/>
    <lineage>
        <taxon>Bacteria</taxon>
        <taxon>Bacillati</taxon>
        <taxon>Bacillota</taxon>
        <taxon>Clostridia</taxon>
        <taxon>Peptostreptococcales</taxon>
        <taxon>Caminicellaceae</taxon>
        <taxon>Maledivibacter</taxon>
    </lineage>
</organism>
<sequence length="295" mass="34448">MNIQALYSLIICVSLFIALYGLKDLLILNISRKTRKKTRWIYEYSDEKKVLLMEEFLKPFADFINNKIKITKYDREILERNLLRLGEEITPEQHEAKKIIYPSFMVLLGLGLSFFSVTILAVSTIFAIFMYFQPDSELEKKVKELNGNILKEFPRFARTLRYSPHENIIHTIEDYLKISKGPLYYDLKILHAKIEAGTSEKEALQDFADKIGIHAIQNYIMAVITGLETSKENVDTLYAIQEEKIRQMNLSNIKDEMNKRPEILERINAVVLYSIMAMNGLAIILSFFYDFTKQF</sequence>
<keyword evidence="1" id="KW-0472">Membrane</keyword>
<keyword evidence="3" id="KW-1185">Reference proteome</keyword>
<name>A0A1T5LTA5_9FIRM</name>
<gene>
    <name evidence="2" type="ORF">SAMN02194393_03207</name>
</gene>
<evidence type="ECO:0000313" key="2">
    <source>
        <dbReference type="EMBL" id="SKC78758.1"/>
    </source>
</evidence>
<evidence type="ECO:0008006" key="4">
    <source>
        <dbReference type="Google" id="ProtNLM"/>
    </source>
</evidence>
<dbReference type="AlphaFoldDB" id="A0A1T5LTA5"/>
<feature type="transmembrane region" description="Helical" evidence="1">
    <location>
        <begin position="6"/>
        <end position="30"/>
    </location>
</feature>
<dbReference type="EMBL" id="FUZT01000008">
    <property type="protein sequence ID" value="SKC78758.1"/>
    <property type="molecule type" value="Genomic_DNA"/>
</dbReference>
<feature type="transmembrane region" description="Helical" evidence="1">
    <location>
        <begin position="104"/>
        <end position="132"/>
    </location>
</feature>
<reference evidence="2 3" key="1">
    <citation type="submission" date="2017-02" db="EMBL/GenBank/DDBJ databases">
        <authorList>
            <person name="Peterson S.W."/>
        </authorList>
    </citation>
    <scope>NUCLEOTIDE SEQUENCE [LARGE SCALE GENOMIC DNA]</scope>
    <source>
        <strain evidence="2 3">M1</strain>
    </source>
</reference>
<accession>A0A1T5LTA5</accession>
<dbReference type="STRING" id="36842.SAMN02194393_03207"/>
<dbReference type="RefSeq" id="WP_079492964.1">
    <property type="nucleotide sequence ID" value="NZ_FUZT01000008.1"/>
</dbReference>
<keyword evidence="1" id="KW-1133">Transmembrane helix</keyword>
<protein>
    <recommendedName>
        <fullName evidence="4">Flp pilus assembly protein TadB</fullName>
    </recommendedName>
</protein>
<dbReference type="OrthoDB" id="1950491at2"/>
<keyword evidence="1" id="KW-0812">Transmembrane</keyword>
<dbReference type="Proteomes" id="UP000190285">
    <property type="component" value="Unassembled WGS sequence"/>
</dbReference>
<evidence type="ECO:0000313" key="3">
    <source>
        <dbReference type="Proteomes" id="UP000190285"/>
    </source>
</evidence>
<feature type="transmembrane region" description="Helical" evidence="1">
    <location>
        <begin position="267"/>
        <end position="289"/>
    </location>
</feature>
<proteinExistence type="predicted"/>